<dbReference type="GeneID" id="99775367"/>
<dbReference type="RefSeq" id="WP_101624030.1">
    <property type="nucleotide sequence ID" value="NZ_FXZC01000003.1"/>
</dbReference>
<name>A0A2H1IVZ0_9MICO</name>
<dbReference type="Proteomes" id="UP000234333">
    <property type="component" value="Unassembled WGS sequence"/>
</dbReference>
<dbReference type="SUPFAM" id="SSF55846">
    <property type="entry name" value="N-acetylmuramoyl-L-alanine amidase-like"/>
    <property type="match status" value="1"/>
</dbReference>
<dbReference type="Pfam" id="PF01510">
    <property type="entry name" value="Amidase_2"/>
    <property type="match status" value="1"/>
</dbReference>
<dbReference type="SMART" id="SM00644">
    <property type="entry name" value="Ami_2"/>
    <property type="match status" value="1"/>
</dbReference>
<dbReference type="Gene3D" id="3.40.80.10">
    <property type="entry name" value="Peptidoglycan recognition protein-like"/>
    <property type="match status" value="1"/>
</dbReference>
<evidence type="ECO:0000313" key="4">
    <source>
        <dbReference type="Proteomes" id="UP000234333"/>
    </source>
</evidence>
<dbReference type="GO" id="GO:0009253">
    <property type="term" value="P:peptidoglycan catabolic process"/>
    <property type="evidence" value="ECO:0007669"/>
    <property type="project" value="InterPro"/>
</dbReference>
<proteinExistence type="predicted"/>
<dbReference type="EMBL" id="FXZC01000003">
    <property type="protein sequence ID" value="SMX79356.1"/>
    <property type="molecule type" value="Genomic_DNA"/>
</dbReference>
<protein>
    <submittedName>
        <fullName evidence="3">N-acetylmuramoyl-L-alanine amidase</fullName>
    </submittedName>
</protein>
<dbReference type="AlphaFoldDB" id="A0A2H1IVZ0"/>
<evidence type="ECO:0000259" key="2">
    <source>
        <dbReference type="SMART" id="SM00644"/>
    </source>
</evidence>
<dbReference type="InterPro" id="IPR036505">
    <property type="entry name" value="Amidase/PGRP_sf"/>
</dbReference>
<gene>
    <name evidence="3" type="ORF">BC102111_01645</name>
</gene>
<dbReference type="InterPro" id="IPR002502">
    <property type="entry name" value="Amidase_domain"/>
</dbReference>
<dbReference type="CDD" id="cd06583">
    <property type="entry name" value="PGRP"/>
    <property type="match status" value="1"/>
</dbReference>
<evidence type="ECO:0000256" key="1">
    <source>
        <dbReference type="SAM" id="MobiDB-lite"/>
    </source>
</evidence>
<accession>A0A2H1IVZ0</accession>
<reference evidence="3 4" key="1">
    <citation type="submission" date="2017-03" db="EMBL/GenBank/DDBJ databases">
        <authorList>
            <person name="Afonso C.L."/>
            <person name="Miller P.J."/>
            <person name="Scott M.A."/>
            <person name="Spackman E."/>
            <person name="Goraichik I."/>
            <person name="Dimitrov K.M."/>
            <person name="Suarez D.L."/>
            <person name="Swayne D.E."/>
        </authorList>
    </citation>
    <scope>NUCLEOTIDE SEQUENCE [LARGE SCALE GENOMIC DNA]</scope>
    <source>
        <strain evidence="3 4">CIP 102111</strain>
    </source>
</reference>
<dbReference type="GO" id="GO:0008745">
    <property type="term" value="F:N-acetylmuramoyl-L-alanine amidase activity"/>
    <property type="evidence" value="ECO:0007669"/>
    <property type="project" value="InterPro"/>
</dbReference>
<feature type="region of interest" description="Disordered" evidence="1">
    <location>
        <begin position="149"/>
        <end position="191"/>
    </location>
</feature>
<evidence type="ECO:0000313" key="3">
    <source>
        <dbReference type="EMBL" id="SMX79356.1"/>
    </source>
</evidence>
<sequence>MAYSLASRIERAVKKSGLKTVWVPGWKSRGRGTMGSIQTVTLHHTATPRSLRKTAEYPTYNVVKDGRPGLPGPLAQLGLGRTGVVYVFAAGVSNHAGKSRSTSMTNSRAIGIEAEGAMEAWPKEQYDAYLRLVRALIDEFNLPESRALRHAETASPPGRKNDASFSGPTFRKRLKSTRLGGTTPTAPAPKPTLEGIFGMTKRIASTHTAKQVAAKGTTKHLQIGKDQYTIATGPAWVSASVKVDIQNLPVGETCYLIIGEAFYAKGKPTTLGRELATMEVIGTPGTTTATVTAPIWNLPKEYQGKSVRLRAFIKGAPRDLTITNVSVQGARD</sequence>
<organism evidence="3 4">
    <name type="scientific">Brevibacterium casei CIP 102111</name>
    <dbReference type="NCBI Taxonomy" id="1255625"/>
    <lineage>
        <taxon>Bacteria</taxon>
        <taxon>Bacillati</taxon>
        <taxon>Actinomycetota</taxon>
        <taxon>Actinomycetes</taxon>
        <taxon>Micrococcales</taxon>
        <taxon>Brevibacteriaceae</taxon>
        <taxon>Brevibacterium</taxon>
    </lineage>
</organism>
<feature type="domain" description="N-acetylmuramoyl-L-alanine amidase" evidence="2">
    <location>
        <begin position="26"/>
        <end position="158"/>
    </location>
</feature>